<feature type="compositionally biased region" description="Low complexity" evidence="5">
    <location>
        <begin position="94"/>
        <end position="108"/>
    </location>
</feature>
<dbReference type="SMART" id="SM00220">
    <property type="entry name" value="S_TKc"/>
    <property type="match status" value="1"/>
</dbReference>
<feature type="region of interest" description="Disordered" evidence="5">
    <location>
        <begin position="74"/>
        <end position="117"/>
    </location>
</feature>
<dbReference type="InterPro" id="IPR008271">
    <property type="entry name" value="Ser/Thr_kinase_AS"/>
</dbReference>
<feature type="domain" description="Protein kinase" evidence="6">
    <location>
        <begin position="154"/>
        <end position="404"/>
    </location>
</feature>
<evidence type="ECO:0000313" key="8">
    <source>
        <dbReference type="Proteomes" id="UP000009328"/>
    </source>
</evidence>
<dbReference type="PROSITE" id="PS00107">
    <property type="entry name" value="PROTEIN_KINASE_ATP"/>
    <property type="match status" value="1"/>
</dbReference>
<dbReference type="GO" id="GO:0005524">
    <property type="term" value="F:ATP binding"/>
    <property type="evidence" value="ECO:0007669"/>
    <property type="project" value="UniProtKB-UniRule"/>
</dbReference>
<dbReference type="PANTHER" id="PTHR48012">
    <property type="entry name" value="STERILE20-LIKE KINASE, ISOFORM B-RELATED"/>
    <property type="match status" value="1"/>
</dbReference>
<evidence type="ECO:0000256" key="5">
    <source>
        <dbReference type="SAM" id="MobiDB-lite"/>
    </source>
</evidence>
<dbReference type="HOGENOM" id="CLU_001872_2_1_1"/>
<evidence type="ECO:0000256" key="2">
    <source>
        <dbReference type="ARBA" id="ARBA00022741"/>
    </source>
</evidence>
<evidence type="ECO:0000256" key="3">
    <source>
        <dbReference type="ARBA" id="ARBA00022840"/>
    </source>
</evidence>
<dbReference type="GO" id="GO:0005737">
    <property type="term" value="C:cytoplasm"/>
    <property type="evidence" value="ECO:0007669"/>
    <property type="project" value="TreeGrafter"/>
</dbReference>
<dbReference type="PANTHER" id="PTHR48012:SF26">
    <property type="entry name" value="SERINE_THREONINE-PROTEIN KINASE DDB_G0283821-RELATED"/>
    <property type="match status" value="1"/>
</dbReference>
<organism evidence="7 8">
    <name type="scientific">Wickerhamomyces ciferrii (strain ATCC 14091 / BCRC 22168 / CBS 111 / JCM 3599 / NBRC 0793 / NRRL Y-1031 F-60-10)</name>
    <name type="common">Yeast</name>
    <name type="synonym">Pichia ciferrii</name>
    <dbReference type="NCBI Taxonomy" id="1206466"/>
    <lineage>
        <taxon>Eukaryota</taxon>
        <taxon>Fungi</taxon>
        <taxon>Dikarya</taxon>
        <taxon>Ascomycota</taxon>
        <taxon>Saccharomycotina</taxon>
        <taxon>Saccharomycetes</taxon>
        <taxon>Phaffomycetales</taxon>
        <taxon>Wickerhamomycetaceae</taxon>
        <taxon>Wickerhamomyces</taxon>
    </lineage>
</organism>
<dbReference type="STRING" id="1206466.K0KR26"/>
<dbReference type="GO" id="GO:0004674">
    <property type="term" value="F:protein serine/threonine kinase activity"/>
    <property type="evidence" value="ECO:0007669"/>
    <property type="project" value="UniProtKB-EC"/>
</dbReference>
<dbReference type="SUPFAM" id="SSF48371">
    <property type="entry name" value="ARM repeat"/>
    <property type="match status" value="1"/>
</dbReference>
<dbReference type="Pfam" id="PF00069">
    <property type="entry name" value="Pkinase"/>
    <property type="match status" value="1"/>
</dbReference>
<dbReference type="InterPro" id="IPR016024">
    <property type="entry name" value="ARM-type_fold"/>
</dbReference>
<comment type="caution">
    <text evidence="7">The sequence shown here is derived from an EMBL/GenBank/DDBJ whole genome shotgun (WGS) entry which is preliminary data.</text>
</comment>
<dbReference type="EC" id="2.7.11.1" evidence="1"/>
<dbReference type="InterPro" id="IPR000719">
    <property type="entry name" value="Prot_kinase_dom"/>
</dbReference>
<dbReference type="InterPro" id="IPR017441">
    <property type="entry name" value="Protein_kinase_ATP_BS"/>
</dbReference>
<keyword evidence="2 4" id="KW-0547">Nucleotide-binding</keyword>
<dbReference type="CDD" id="cd06627">
    <property type="entry name" value="STKc_Cdc7_like"/>
    <property type="match status" value="1"/>
</dbReference>
<keyword evidence="3 4" id="KW-0067">ATP-binding</keyword>
<evidence type="ECO:0000256" key="1">
    <source>
        <dbReference type="ARBA" id="ARBA00012513"/>
    </source>
</evidence>
<dbReference type="InterPro" id="IPR050629">
    <property type="entry name" value="STE20/SPS1-PAK"/>
</dbReference>
<dbReference type="AlphaFoldDB" id="K0KR26"/>
<dbReference type="PROSITE" id="PS50011">
    <property type="entry name" value="PROTEIN_KINASE_DOM"/>
    <property type="match status" value="1"/>
</dbReference>
<name>K0KR26_WICCF</name>
<evidence type="ECO:0000313" key="7">
    <source>
        <dbReference type="EMBL" id="CCH45586.1"/>
    </source>
</evidence>
<gene>
    <name evidence="7" type="ORF">BN7_5169</name>
</gene>
<dbReference type="SUPFAM" id="SSF56112">
    <property type="entry name" value="Protein kinase-like (PK-like)"/>
    <property type="match status" value="1"/>
</dbReference>
<dbReference type="eggNOG" id="KOG0198">
    <property type="taxonomic scope" value="Eukaryota"/>
</dbReference>
<feature type="binding site" evidence="4">
    <location>
        <position position="183"/>
    </location>
    <ligand>
        <name>ATP</name>
        <dbReference type="ChEBI" id="CHEBI:30616"/>
    </ligand>
</feature>
<reference evidence="7 8" key="1">
    <citation type="journal article" date="2012" name="Eukaryot. Cell">
        <title>Draft genome sequence of Wickerhamomyces ciferrii NRRL Y-1031 F-60-10.</title>
        <authorList>
            <person name="Schneider J."/>
            <person name="Andrea H."/>
            <person name="Blom J."/>
            <person name="Jaenicke S."/>
            <person name="Ruckert C."/>
            <person name="Schorsch C."/>
            <person name="Szczepanowski R."/>
            <person name="Farwick M."/>
            <person name="Goesmann A."/>
            <person name="Puhler A."/>
            <person name="Schaffer S."/>
            <person name="Tauch A."/>
            <person name="Kohler T."/>
            <person name="Brinkrolf K."/>
        </authorList>
    </citation>
    <scope>NUCLEOTIDE SEQUENCE [LARGE SCALE GENOMIC DNA]</scope>
    <source>
        <strain evidence="8">ATCC 14091 / BCRC 22168 / CBS 111 / JCM 3599 / NBRC 0793 / NRRL Y-1031 F-60-10</strain>
    </source>
</reference>
<dbReference type="Proteomes" id="UP000009328">
    <property type="component" value="Unassembled WGS sequence"/>
</dbReference>
<dbReference type="FunFam" id="1.10.510.10:FF:000571">
    <property type="entry name" value="Maternal embryonic leucine zipper kinase"/>
    <property type="match status" value="1"/>
</dbReference>
<evidence type="ECO:0000256" key="4">
    <source>
        <dbReference type="PROSITE-ProRule" id="PRU10141"/>
    </source>
</evidence>
<dbReference type="InParanoid" id="K0KR26"/>
<dbReference type="EMBL" id="CAIF01000201">
    <property type="protein sequence ID" value="CCH45586.1"/>
    <property type="molecule type" value="Genomic_DNA"/>
</dbReference>
<dbReference type="PROSITE" id="PS00108">
    <property type="entry name" value="PROTEIN_KINASE_ST"/>
    <property type="match status" value="1"/>
</dbReference>
<accession>K0KR26</accession>
<feature type="region of interest" description="Disordered" evidence="5">
    <location>
        <begin position="28"/>
        <end position="62"/>
    </location>
</feature>
<dbReference type="InterPro" id="IPR011009">
    <property type="entry name" value="Kinase-like_dom_sf"/>
</dbReference>
<keyword evidence="8" id="KW-1185">Reference proteome</keyword>
<proteinExistence type="predicted"/>
<evidence type="ECO:0000259" key="6">
    <source>
        <dbReference type="PROSITE" id="PS50011"/>
    </source>
</evidence>
<feature type="compositionally biased region" description="Low complexity" evidence="5">
    <location>
        <begin position="43"/>
        <end position="62"/>
    </location>
</feature>
<sequence>MASNLFKNEYLHRFKEEDSEIEELSRIEENELLQSPKFKKLQSSSPPRSNSGSPQKYNNNINNSFENIPILNYVPNGEIPQTPTKPRNRNNLKSRSSVPQLSSQQPQRFNFNTPTKIDPLVPKASNSKVSLTPAQRFEKKPGKLFSSRDILSSYEFKETIGRGAFANVYRAINKITNDEVAIKEIFIEDDDNILELMCEIDLLKILKHKNIVKYHGFIKNDKKLLIFLEYCSGGSLRTLYKKQGPLSEKQVAKYLVQVLEGLKYLHSQGVVHRDVKAANILLTSKGDIKLTDFGVSTKVSSNTIKTYSIAGTPNWMAPEIISMDGTSTASDIWSLGATIVELLTGEPLYSHLNEMAALHAIVTDDSPPIPTFISELCKDFIMKCFAKQPNERISAKELFNHPWLTKFNKKNKSKSNASSITSSSSLERKPSINEFNSIKRSTISKNFLPLDMHSTFKHSEHDLNTFIDNKLSNEFDTLDLNGTSSTLSSPITSNPITNPSNGVSLFRPLEQDGFILSAQKLKKKLKLNPLDIITLKDIIRKLDNDTIDSLELINDGFIYQLSFTINQYIQEFDSIIEIFIMLSKLIIKLPDISTIINNSGIIGSSKNLITKETPSMLRNQIVEFLNTIFDIDENSLIIFIQTGGLFESLNLLEEDFKLDPNLPIFTIRTIRKSFQISPGKIPKDLITFTIFNTPNTIDWIGIFLMVFSQSNHTSAINDVVSIISELHSNNNNVDSSVFKPMFLNSIFKIFDKLSNDNQFKILVFLKKLNLNEISSNVNILKFLINSLDKQQSKKSPRYDFINLICSMIFSCCHLNPENQLTIIKYKVFPIFYNLIINLQIKLCFEFIFPLVCELSFNQSLIKFLQISKFEILDIYINSLNDPVWKANSLDSIVGIYERLGHDESIIEKIMNYDDTIIGSFMDKNCLNFELYLERFIKLLNSYQISKSINQLRFQLFNNVQFLENIFYKINFYQNDLVIRLNLFKLLKVLSEKANEESYNGTSQILQKKLVEIKPTKSLLIDKIIDEILSSS</sequence>
<dbReference type="Gene3D" id="1.10.510.10">
    <property type="entry name" value="Transferase(Phosphotransferase) domain 1"/>
    <property type="match status" value="1"/>
</dbReference>
<protein>
    <recommendedName>
        <fullName evidence="1">non-specific serine/threonine protein kinase</fullName>
        <ecNumber evidence="1">2.7.11.1</ecNumber>
    </recommendedName>
</protein>